<dbReference type="Pfam" id="PF04367">
    <property type="entry name" value="DUF502"/>
    <property type="match status" value="1"/>
</dbReference>
<feature type="compositionally biased region" description="Basic and acidic residues" evidence="1">
    <location>
        <begin position="262"/>
        <end position="317"/>
    </location>
</feature>
<dbReference type="EMBL" id="JBGNYA010000001">
    <property type="protein sequence ID" value="MFA1612099.1"/>
    <property type="molecule type" value="Genomic_DNA"/>
</dbReference>
<feature type="transmembrane region" description="Helical" evidence="2">
    <location>
        <begin position="12"/>
        <end position="30"/>
    </location>
</feature>
<sequence>MYDVLREAFISGLAVVVPLVITVAVFLFLFNTVYQYISLFSDLVLSLPVVSLIPAVLNVSPETVLEAAVPVVVFGAVLAVGLVVNSSRYGERAVEYFDYVMAQVPGVGSVYESFRRMSDVMIESDAENFREVKLVEFPHEDAYTLGFVTTETPEALRAAAGHGEMLTLFLPMAPNPVMGGHLVHMPAERVMDVDLTVEEGIQAIVTSGVAMSGGDDAGLSREELASLTADSIATEGDDGTADADADADRRREAGPEDPAPDADPRESVQARYDDRVDPKHAETPADLARRERDPDRHEETEVPPERAAVRPPDEEDE</sequence>
<feature type="region of interest" description="Disordered" evidence="1">
    <location>
        <begin position="229"/>
        <end position="317"/>
    </location>
</feature>
<accession>A0ABD5MEP9</accession>
<proteinExistence type="predicted"/>
<evidence type="ECO:0000256" key="2">
    <source>
        <dbReference type="SAM" id="Phobius"/>
    </source>
</evidence>
<keyword evidence="2" id="KW-1133">Transmembrane helix</keyword>
<evidence type="ECO:0000313" key="4">
    <source>
        <dbReference type="Proteomes" id="UP001570511"/>
    </source>
</evidence>
<dbReference type="RefSeq" id="WP_372390738.1">
    <property type="nucleotide sequence ID" value="NZ_JBGNYA010000001.1"/>
</dbReference>
<gene>
    <name evidence="3" type="ORF">OS889_13935</name>
</gene>
<protein>
    <submittedName>
        <fullName evidence="3">DUF502 domain-containing protein</fullName>
    </submittedName>
</protein>
<keyword evidence="2" id="KW-0472">Membrane</keyword>
<dbReference type="AlphaFoldDB" id="A0ABD5MEP9"/>
<feature type="compositionally biased region" description="Acidic residues" evidence="1">
    <location>
        <begin position="235"/>
        <end position="245"/>
    </location>
</feature>
<evidence type="ECO:0000256" key="1">
    <source>
        <dbReference type="SAM" id="MobiDB-lite"/>
    </source>
</evidence>
<dbReference type="PANTHER" id="PTHR31876">
    <property type="entry name" value="COV-LIKE PROTEIN 1"/>
    <property type="match status" value="1"/>
</dbReference>
<keyword evidence="4" id="KW-1185">Reference proteome</keyword>
<feature type="transmembrane region" description="Helical" evidence="2">
    <location>
        <begin position="63"/>
        <end position="84"/>
    </location>
</feature>
<dbReference type="Proteomes" id="UP001570511">
    <property type="component" value="Unassembled WGS sequence"/>
</dbReference>
<dbReference type="PANTHER" id="PTHR31876:SF26">
    <property type="entry name" value="PROTEIN LIKE COV 2"/>
    <property type="match status" value="1"/>
</dbReference>
<organism evidence="3 4">
    <name type="scientific">Halobellus rubicundus</name>
    <dbReference type="NCBI Taxonomy" id="2996466"/>
    <lineage>
        <taxon>Archaea</taxon>
        <taxon>Methanobacteriati</taxon>
        <taxon>Methanobacteriota</taxon>
        <taxon>Stenosarchaea group</taxon>
        <taxon>Halobacteria</taxon>
        <taxon>Halobacteriales</taxon>
        <taxon>Haloferacaceae</taxon>
        <taxon>Halobellus</taxon>
    </lineage>
</organism>
<dbReference type="InterPro" id="IPR007462">
    <property type="entry name" value="COV1-like"/>
</dbReference>
<comment type="caution">
    <text evidence="3">The sequence shown here is derived from an EMBL/GenBank/DDBJ whole genome shotgun (WGS) entry which is preliminary data.</text>
</comment>
<evidence type="ECO:0000313" key="3">
    <source>
        <dbReference type="EMBL" id="MFA1612099.1"/>
    </source>
</evidence>
<name>A0ABD5MEP9_9EURY</name>
<reference evidence="3 4" key="1">
    <citation type="submission" date="2024-08" db="EMBL/GenBank/DDBJ databases">
        <title>Halobellus sp. MBLA0158 whole genome sequence.</title>
        <authorList>
            <person name="Hwang C.Y."/>
            <person name="Cho E.-S."/>
            <person name="Seo M.-J."/>
        </authorList>
    </citation>
    <scope>NUCLEOTIDE SEQUENCE [LARGE SCALE GENOMIC DNA]</scope>
    <source>
        <strain evidence="3 4">MBLA0158</strain>
    </source>
</reference>
<feature type="transmembrane region" description="Helical" evidence="2">
    <location>
        <begin position="37"/>
        <end position="57"/>
    </location>
</feature>
<keyword evidence="2" id="KW-0812">Transmembrane</keyword>